<reference evidence="3 4" key="1">
    <citation type="submission" date="2015-06" db="EMBL/GenBank/DDBJ databases">
        <title>Comparative genome analysis of nirS-carrying Bradyrhizobium sp. strains.</title>
        <authorList>
            <person name="Ishii S."/>
            <person name="Jang J."/>
            <person name="Nishizawa T."/>
            <person name="Senoo K."/>
        </authorList>
    </citation>
    <scope>NUCLEOTIDE SEQUENCE [LARGE SCALE GENOMIC DNA]</scope>
    <source>
        <strain evidence="3 4">TSA1</strain>
    </source>
</reference>
<dbReference type="AlphaFoldDB" id="A0A2M6UI51"/>
<dbReference type="EMBL" id="LFJC01000003">
    <property type="protein sequence ID" value="PIT04239.1"/>
    <property type="molecule type" value="Genomic_DNA"/>
</dbReference>
<keyword evidence="2" id="KW-0472">Membrane</keyword>
<sequence length="121" mass="13106">MARLVRCGPVLGEFLVCLELAMSAETIVLEILSSDGPADAEIRSRLTSLTPEPISFLDKRNNDGVQSVVAILQASAPLLTALAPIIVELIKQRRLAKVRTPQGEIANPTEQQFRDLSRGGE</sequence>
<name>A0A2M6UI51_9BRAD</name>
<feature type="transmembrane region" description="Helical" evidence="2">
    <location>
        <begin position="68"/>
        <end position="90"/>
    </location>
</feature>
<keyword evidence="2" id="KW-0812">Transmembrane</keyword>
<organism evidence="3 4">
    <name type="scientific">Bradyrhizobium nitroreducens</name>
    <dbReference type="NCBI Taxonomy" id="709803"/>
    <lineage>
        <taxon>Bacteria</taxon>
        <taxon>Pseudomonadati</taxon>
        <taxon>Pseudomonadota</taxon>
        <taxon>Alphaproteobacteria</taxon>
        <taxon>Hyphomicrobiales</taxon>
        <taxon>Nitrobacteraceae</taxon>
        <taxon>Bradyrhizobium</taxon>
    </lineage>
</organism>
<gene>
    <name evidence="3" type="ORF">TSA1_28375</name>
</gene>
<feature type="compositionally biased region" description="Basic and acidic residues" evidence="1">
    <location>
        <begin position="112"/>
        <end position="121"/>
    </location>
</feature>
<comment type="caution">
    <text evidence="3">The sequence shown here is derived from an EMBL/GenBank/DDBJ whole genome shotgun (WGS) entry which is preliminary data.</text>
</comment>
<feature type="region of interest" description="Disordered" evidence="1">
    <location>
        <begin position="100"/>
        <end position="121"/>
    </location>
</feature>
<evidence type="ECO:0000256" key="1">
    <source>
        <dbReference type="SAM" id="MobiDB-lite"/>
    </source>
</evidence>
<protein>
    <submittedName>
        <fullName evidence="3">Uncharacterized protein</fullName>
    </submittedName>
</protein>
<evidence type="ECO:0000313" key="4">
    <source>
        <dbReference type="Proteomes" id="UP000228930"/>
    </source>
</evidence>
<evidence type="ECO:0000313" key="3">
    <source>
        <dbReference type="EMBL" id="PIT04239.1"/>
    </source>
</evidence>
<proteinExistence type="predicted"/>
<keyword evidence="4" id="KW-1185">Reference proteome</keyword>
<keyword evidence="2" id="KW-1133">Transmembrane helix</keyword>
<dbReference type="Proteomes" id="UP000228930">
    <property type="component" value="Unassembled WGS sequence"/>
</dbReference>
<accession>A0A2M6UI51</accession>
<evidence type="ECO:0000256" key="2">
    <source>
        <dbReference type="SAM" id="Phobius"/>
    </source>
</evidence>